<keyword evidence="2" id="KW-1185">Reference proteome</keyword>
<reference evidence="1 2" key="1">
    <citation type="submission" date="2016-02" db="EMBL/GenBank/DDBJ databases">
        <title>Draft genome sequence of the strain BR 10247T Bradyrhizobium neotropicale isolated from nodules of Centrolobium paraense.</title>
        <authorList>
            <person name="Simoes-Araujo J.L."/>
            <person name="Barauna A.C."/>
            <person name="Silva K."/>
            <person name="Zilli J.E."/>
        </authorList>
    </citation>
    <scope>NUCLEOTIDE SEQUENCE [LARGE SCALE GENOMIC DNA]</scope>
    <source>
        <strain evidence="1 2">BR 10247</strain>
    </source>
</reference>
<evidence type="ECO:0000313" key="1">
    <source>
        <dbReference type="EMBL" id="OAF06294.1"/>
    </source>
</evidence>
<sequence>MAGPRRLRTLLGDYPGTAALRSGALTSDRVRFDFADYPSVVDGFKPMIRDRAFDVSELAIVSYLVARDFGKPLVLLPVTTTGRLPHARALYNAERGRLWPSDLAGKRVAVRSLTTTTGVWLRGILANDYGVDLDRIEWVTFEDPHVAECREDGTRAPAGRTILQMLLDGEVDVVLGETSADPRLKPLFPDPRAAGEAWFRKYGVTPINHSVVVTRAMHDDDPGSVQEVVRLLKQSNDLSLSRDSTPFGMEAMRPALQMLIDYAVQQNLVSRSFRVEELFSDLTMGLI</sequence>
<evidence type="ECO:0008006" key="3">
    <source>
        <dbReference type="Google" id="ProtNLM"/>
    </source>
</evidence>
<dbReference type="Gene3D" id="3.40.190.10">
    <property type="entry name" value="Periplasmic binding protein-like II"/>
    <property type="match status" value="1"/>
</dbReference>
<organism evidence="1 2">
    <name type="scientific">Bradyrhizobium neotropicale</name>
    <dbReference type="NCBI Taxonomy" id="1497615"/>
    <lineage>
        <taxon>Bacteria</taxon>
        <taxon>Pseudomonadati</taxon>
        <taxon>Pseudomonadota</taxon>
        <taxon>Alphaproteobacteria</taxon>
        <taxon>Hyphomicrobiales</taxon>
        <taxon>Nitrobacteraceae</taxon>
        <taxon>Bradyrhizobium</taxon>
    </lineage>
</organism>
<comment type="caution">
    <text evidence="1">The sequence shown here is derived from an EMBL/GenBank/DDBJ whole genome shotgun (WGS) entry which is preliminary data.</text>
</comment>
<dbReference type="AlphaFoldDB" id="A0A176YI23"/>
<dbReference type="Proteomes" id="UP000077173">
    <property type="component" value="Unassembled WGS sequence"/>
</dbReference>
<gene>
    <name evidence="1" type="ORF">AXW67_32405</name>
</gene>
<protein>
    <recommendedName>
        <fullName evidence="3">SsuA/THI5-like domain-containing protein</fullName>
    </recommendedName>
</protein>
<proteinExistence type="predicted"/>
<dbReference type="SUPFAM" id="SSF53850">
    <property type="entry name" value="Periplasmic binding protein-like II"/>
    <property type="match status" value="1"/>
</dbReference>
<name>A0A176YI23_9BRAD</name>
<evidence type="ECO:0000313" key="2">
    <source>
        <dbReference type="Proteomes" id="UP000077173"/>
    </source>
</evidence>
<accession>A0A176YI23</accession>
<dbReference type="EMBL" id="LSEF01000123">
    <property type="protein sequence ID" value="OAF06294.1"/>
    <property type="molecule type" value="Genomic_DNA"/>
</dbReference>